<evidence type="ECO:0000313" key="2">
    <source>
        <dbReference type="Proteomes" id="UP001156215"/>
    </source>
</evidence>
<sequence length="449" mass="51078">MPAEPSETLEDIVTEPFICTIYGADTEFGLYDQVWDDGSYIFYGYQTKNDPRITIAGQTISLQAEIIPEGAPERTNPFLLSRKKDQNTVTWYENALGTLSAAFVFLREFEEKRGFLLDGTLNSKTEKYYNHEDLISQLDSFSAVLRDNTLPFSRKVELLAPVLTSIRRILQINRIPDELKYEESVFYLNVLKLQEHVQWLIEETDKTNEDIIPDFRLIAEHLADVLTEIKDDHENVARGREPVPTSEEKSALLEIMEEAARIIDMKKGSKQAMQHIGRKLELCQKIWSSPTVDWQTRLDYATRAIDFISDAINEMEAAAIDSKKRHAKIPALSRYAEEINTCLAEFDKTGYAAITGPVAERFLSSINETRKAIDNPPLTKEALGAALKINSLLVSVTEKDDELSTSLHLYLADNDYTYALHYLYVLILNGKIHEMKIIGQQTLFTPNAP</sequence>
<accession>A0A9E9P486</accession>
<name>A0A9E9P486_9BURK</name>
<keyword evidence="2" id="KW-1185">Reference proteome</keyword>
<organism evidence="1 2">
    <name type="scientific">Oxalobacter vibrioformis</name>
    <dbReference type="NCBI Taxonomy" id="933080"/>
    <lineage>
        <taxon>Bacteria</taxon>
        <taxon>Pseudomonadati</taxon>
        <taxon>Pseudomonadota</taxon>
        <taxon>Betaproteobacteria</taxon>
        <taxon>Burkholderiales</taxon>
        <taxon>Oxalobacteraceae</taxon>
        <taxon>Oxalobacter</taxon>
    </lineage>
</organism>
<reference evidence="1" key="1">
    <citation type="journal article" date="2022" name="Front. Microbiol.">
        <title>New perspectives on an old grouping: The genomic and phenotypic variability of Oxalobacter formigenes and the implications for calcium oxalate stone prevention.</title>
        <authorList>
            <person name="Chmiel J.A."/>
            <person name="Carr C."/>
            <person name="Stuivenberg G.A."/>
            <person name="Venema R."/>
            <person name="Chanyi R.M."/>
            <person name="Al K.F."/>
            <person name="Giguere D."/>
            <person name="Say H."/>
            <person name="Akouris P.P."/>
            <person name="Dominguez Romero S.A."/>
            <person name="Kwong A."/>
            <person name="Tai V."/>
            <person name="Koval S.F."/>
            <person name="Razvi H."/>
            <person name="Bjazevic J."/>
            <person name="Burton J.P."/>
        </authorList>
    </citation>
    <scope>NUCLEOTIDE SEQUENCE</scope>
    <source>
        <strain evidence="1">WoOx3</strain>
    </source>
</reference>
<dbReference type="EMBL" id="CP098242">
    <property type="protein sequence ID" value="WAW09841.1"/>
    <property type="molecule type" value="Genomic_DNA"/>
</dbReference>
<evidence type="ECO:0000313" key="1">
    <source>
        <dbReference type="EMBL" id="WAW09841.1"/>
    </source>
</evidence>
<dbReference type="RefSeq" id="WP_269308845.1">
    <property type="nucleotide sequence ID" value="NZ_CP098242.1"/>
</dbReference>
<protein>
    <submittedName>
        <fullName evidence="1">Uncharacterized protein</fullName>
    </submittedName>
</protein>
<dbReference type="KEGG" id="ovb:NB640_11565"/>
<proteinExistence type="predicted"/>
<dbReference type="AlphaFoldDB" id="A0A9E9P486"/>
<dbReference type="Proteomes" id="UP001156215">
    <property type="component" value="Chromosome"/>
</dbReference>
<gene>
    <name evidence="1" type="ORF">NB640_11565</name>
</gene>